<sequence length="143" mass="15146">MSQKPSDSSGPTQRQTVKFITAATIGTIALILSGLTLTGTVIALVMATPVMFVFSPILIPAGIVVLLAVTGFMFAGGLGVAAITALTWIYNYVAGKHPPGSDQFDNARMRLANKARDVKDRAKEYGQYAQNKVQEASQQQTAA</sequence>
<dbReference type="PROSITE" id="PS00811">
    <property type="entry name" value="OLEOSINS"/>
    <property type="match status" value="1"/>
</dbReference>
<gene>
    <name evidence="8" type="ORF">FRX31_002611</name>
</gene>
<dbReference type="Proteomes" id="UP000554482">
    <property type="component" value="Unassembled WGS sequence"/>
</dbReference>
<evidence type="ECO:0000256" key="1">
    <source>
        <dbReference type="ARBA" id="ARBA00010858"/>
    </source>
</evidence>
<comment type="caution">
    <text evidence="8">The sequence shown here is derived from an EMBL/GenBank/DDBJ whole genome shotgun (WGS) entry which is preliminary data.</text>
</comment>
<protein>
    <recommendedName>
        <fullName evidence="6">Oleosin</fullName>
    </recommendedName>
</protein>
<evidence type="ECO:0000313" key="9">
    <source>
        <dbReference type="Proteomes" id="UP000554482"/>
    </source>
</evidence>
<dbReference type="GO" id="GO:0012511">
    <property type="term" value="C:monolayer-surrounded lipid storage body"/>
    <property type="evidence" value="ECO:0007669"/>
    <property type="project" value="InterPro"/>
</dbReference>
<feature type="transmembrane region" description="Helical" evidence="7">
    <location>
        <begin position="20"/>
        <end position="45"/>
    </location>
</feature>
<evidence type="ECO:0000256" key="4">
    <source>
        <dbReference type="ARBA" id="ARBA00022989"/>
    </source>
</evidence>
<dbReference type="SMR" id="A0A7J6XE74"/>
<comment type="subcellular location">
    <subcellularLocation>
        <location evidence="6">Lipid droplet</location>
    </subcellularLocation>
    <subcellularLocation>
        <location evidence="6">Membrane</location>
        <topology evidence="6">Multi-pass membrane protein</topology>
    </subcellularLocation>
</comment>
<evidence type="ECO:0000256" key="6">
    <source>
        <dbReference type="RuleBase" id="RU000540"/>
    </source>
</evidence>
<dbReference type="OrthoDB" id="690239at2759"/>
<proteinExistence type="inferred from homology"/>
<evidence type="ECO:0000256" key="7">
    <source>
        <dbReference type="SAM" id="Phobius"/>
    </source>
</evidence>
<dbReference type="InterPro" id="IPR000136">
    <property type="entry name" value="Oleosin"/>
</dbReference>
<dbReference type="GO" id="GO:0019915">
    <property type="term" value="P:lipid storage"/>
    <property type="evidence" value="ECO:0007669"/>
    <property type="project" value="TreeGrafter"/>
</dbReference>
<keyword evidence="9" id="KW-1185">Reference proteome</keyword>
<accession>A0A7J6XE74</accession>
<dbReference type="GO" id="GO:0048608">
    <property type="term" value="P:reproductive structure development"/>
    <property type="evidence" value="ECO:0007669"/>
    <property type="project" value="UniProtKB-ARBA"/>
</dbReference>
<comment type="similarity">
    <text evidence="1 6">Belongs to the oleosin family.</text>
</comment>
<name>A0A7J6XE74_THATH</name>
<organism evidence="8 9">
    <name type="scientific">Thalictrum thalictroides</name>
    <name type="common">Rue-anemone</name>
    <name type="synonym">Anemone thalictroides</name>
    <dbReference type="NCBI Taxonomy" id="46969"/>
    <lineage>
        <taxon>Eukaryota</taxon>
        <taxon>Viridiplantae</taxon>
        <taxon>Streptophyta</taxon>
        <taxon>Embryophyta</taxon>
        <taxon>Tracheophyta</taxon>
        <taxon>Spermatophyta</taxon>
        <taxon>Magnoliopsida</taxon>
        <taxon>Ranunculales</taxon>
        <taxon>Ranunculaceae</taxon>
        <taxon>Thalictroideae</taxon>
        <taxon>Thalictrum</taxon>
    </lineage>
</organism>
<evidence type="ECO:0000256" key="3">
    <source>
        <dbReference type="ARBA" id="ARBA00022692"/>
    </source>
</evidence>
<keyword evidence="4 7" id="KW-1133">Transmembrane helix</keyword>
<evidence type="ECO:0000256" key="5">
    <source>
        <dbReference type="ARBA" id="ARBA00023136"/>
    </source>
</evidence>
<evidence type="ECO:0000313" key="8">
    <source>
        <dbReference type="EMBL" id="KAF5207803.1"/>
    </source>
</evidence>
<keyword evidence="3 7" id="KW-0812">Transmembrane</keyword>
<feature type="transmembrane region" description="Helical" evidence="7">
    <location>
        <begin position="57"/>
        <end position="90"/>
    </location>
</feature>
<reference evidence="8 9" key="1">
    <citation type="submission" date="2020-06" db="EMBL/GenBank/DDBJ databases">
        <title>Transcriptomic and genomic resources for Thalictrum thalictroides and T. hernandezii: Facilitating candidate gene discovery in an emerging model plant lineage.</title>
        <authorList>
            <person name="Arias T."/>
            <person name="Riano-Pachon D.M."/>
            <person name="Di Stilio V.S."/>
        </authorList>
    </citation>
    <scope>NUCLEOTIDE SEQUENCE [LARGE SCALE GENOMIC DNA]</scope>
    <source>
        <strain evidence="9">cv. WT478/WT964</strain>
        <tissue evidence="8">Leaves</tissue>
    </source>
</reference>
<dbReference type="GO" id="GO:0016020">
    <property type="term" value="C:membrane"/>
    <property type="evidence" value="ECO:0007669"/>
    <property type="project" value="UniProtKB-SubCell"/>
</dbReference>
<dbReference type="Pfam" id="PF01277">
    <property type="entry name" value="Oleosin"/>
    <property type="match status" value="1"/>
</dbReference>
<dbReference type="EMBL" id="JABWDY010000932">
    <property type="protein sequence ID" value="KAF5207803.1"/>
    <property type="molecule type" value="Genomic_DNA"/>
</dbReference>
<keyword evidence="5 7" id="KW-0472">Membrane</keyword>
<dbReference type="AlphaFoldDB" id="A0A7J6XE74"/>
<evidence type="ECO:0000256" key="2">
    <source>
        <dbReference type="ARBA" id="ARBA00022677"/>
    </source>
</evidence>
<dbReference type="PANTHER" id="PTHR33203">
    <property type="entry name" value="OLEOSIN"/>
    <property type="match status" value="1"/>
</dbReference>
<keyword evidence="2 6" id="KW-0551">Lipid droplet</keyword>
<dbReference type="GO" id="GO:0009791">
    <property type="term" value="P:post-embryonic development"/>
    <property type="evidence" value="ECO:0007669"/>
    <property type="project" value="UniProtKB-ARBA"/>
</dbReference>
<dbReference type="PANTHER" id="PTHR33203:SF24">
    <property type="entry name" value="OLEOSIN"/>
    <property type="match status" value="1"/>
</dbReference>